<evidence type="ECO:0000256" key="1">
    <source>
        <dbReference type="SAM" id="Phobius"/>
    </source>
</evidence>
<comment type="caution">
    <text evidence="2">The sequence shown here is derived from an EMBL/GenBank/DDBJ whole genome shotgun (WGS) entry which is preliminary data.</text>
</comment>
<keyword evidence="3" id="KW-1185">Reference proteome</keyword>
<name>A0AAV8PGX6_ENSVE</name>
<keyword evidence="1" id="KW-1133">Transmembrane helix</keyword>
<dbReference type="EMBL" id="JAQQAF010000005">
    <property type="protein sequence ID" value="KAJ8486655.1"/>
    <property type="molecule type" value="Genomic_DNA"/>
</dbReference>
<proteinExistence type="predicted"/>
<gene>
    <name evidence="2" type="ORF">OPV22_019140</name>
</gene>
<keyword evidence="1" id="KW-0472">Membrane</keyword>
<reference evidence="2 3" key="1">
    <citation type="submission" date="2022-12" db="EMBL/GenBank/DDBJ databases">
        <title>Chromosome-scale assembly of the Ensete ventricosum genome.</title>
        <authorList>
            <person name="Dussert Y."/>
            <person name="Stocks J."/>
            <person name="Wendawek A."/>
            <person name="Woldeyes F."/>
            <person name="Nichols R.A."/>
            <person name="Borrell J.S."/>
        </authorList>
    </citation>
    <scope>NUCLEOTIDE SEQUENCE [LARGE SCALE GENOMIC DNA]</scope>
    <source>
        <strain evidence="3">cv. Maze</strain>
        <tissue evidence="2">Seeds</tissue>
    </source>
</reference>
<feature type="transmembrane region" description="Helical" evidence="1">
    <location>
        <begin position="59"/>
        <end position="82"/>
    </location>
</feature>
<sequence length="99" mass="11164">MDPTTILAHKTTASIGAPPPYRCRDPSRGFAAAAALLRQICGRQNEREREREVAEMFELFVLGCTGVVVFLHSAIFFFRALCHRRLTARPLSFLGVGWW</sequence>
<dbReference type="Proteomes" id="UP001222027">
    <property type="component" value="Unassembled WGS sequence"/>
</dbReference>
<evidence type="ECO:0000313" key="3">
    <source>
        <dbReference type="Proteomes" id="UP001222027"/>
    </source>
</evidence>
<evidence type="ECO:0000313" key="2">
    <source>
        <dbReference type="EMBL" id="KAJ8486655.1"/>
    </source>
</evidence>
<protein>
    <submittedName>
        <fullName evidence="2">Uncharacterized protein</fullName>
    </submittedName>
</protein>
<accession>A0AAV8PGX6</accession>
<organism evidence="2 3">
    <name type="scientific">Ensete ventricosum</name>
    <name type="common">Abyssinian banana</name>
    <name type="synonym">Musa ensete</name>
    <dbReference type="NCBI Taxonomy" id="4639"/>
    <lineage>
        <taxon>Eukaryota</taxon>
        <taxon>Viridiplantae</taxon>
        <taxon>Streptophyta</taxon>
        <taxon>Embryophyta</taxon>
        <taxon>Tracheophyta</taxon>
        <taxon>Spermatophyta</taxon>
        <taxon>Magnoliopsida</taxon>
        <taxon>Liliopsida</taxon>
        <taxon>Zingiberales</taxon>
        <taxon>Musaceae</taxon>
        <taxon>Ensete</taxon>
    </lineage>
</organism>
<dbReference type="AlphaFoldDB" id="A0AAV8PGX6"/>
<keyword evidence="1" id="KW-0812">Transmembrane</keyword>